<dbReference type="PROSITE" id="PS50240">
    <property type="entry name" value="TRYPSIN_DOM"/>
    <property type="match status" value="1"/>
</dbReference>
<dbReference type="PANTHER" id="PTHR24276">
    <property type="entry name" value="POLYSERASE-RELATED"/>
    <property type="match status" value="1"/>
</dbReference>
<proteinExistence type="inferred from homology"/>
<dbReference type="GO" id="GO:0006508">
    <property type="term" value="P:proteolysis"/>
    <property type="evidence" value="ECO:0007669"/>
    <property type="project" value="UniProtKB-KW"/>
</dbReference>
<dbReference type="InterPro" id="IPR001254">
    <property type="entry name" value="Trypsin_dom"/>
</dbReference>
<dbReference type="InterPro" id="IPR001314">
    <property type="entry name" value="Peptidase_S1A"/>
</dbReference>
<evidence type="ECO:0000256" key="2">
    <source>
        <dbReference type="ARBA" id="ARBA00007664"/>
    </source>
</evidence>
<dbReference type="GO" id="GO:0005576">
    <property type="term" value="C:extracellular region"/>
    <property type="evidence" value="ECO:0007669"/>
    <property type="project" value="UniProtKB-SubCell"/>
</dbReference>
<dbReference type="Pfam" id="PF00089">
    <property type="entry name" value="Trypsin"/>
    <property type="match status" value="1"/>
</dbReference>
<accession>A0A8S1AKC1</accession>
<evidence type="ECO:0000313" key="10">
    <source>
        <dbReference type="Proteomes" id="UP000494256"/>
    </source>
</evidence>
<dbReference type="Gene3D" id="2.40.10.10">
    <property type="entry name" value="Trypsin-like serine proteases"/>
    <property type="match status" value="1"/>
</dbReference>
<reference evidence="9 10" key="1">
    <citation type="submission" date="2020-04" db="EMBL/GenBank/DDBJ databases">
        <authorList>
            <person name="Wallbank WR R."/>
            <person name="Pardo Diaz C."/>
            <person name="Kozak K."/>
            <person name="Martin S."/>
            <person name="Jiggins C."/>
            <person name="Moest M."/>
            <person name="Warren A I."/>
            <person name="Byers J.R.P. K."/>
            <person name="Montejo-Kovacevich G."/>
            <person name="Yen C E."/>
        </authorList>
    </citation>
    <scope>NUCLEOTIDE SEQUENCE [LARGE SCALE GENOMIC DNA]</scope>
</reference>
<feature type="domain" description="Peptidase S1" evidence="8">
    <location>
        <begin position="26"/>
        <end position="245"/>
    </location>
</feature>
<dbReference type="SUPFAM" id="SSF50494">
    <property type="entry name" value="Trypsin-like serine proteases"/>
    <property type="match status" value="1"/>
</dbReference>
<protein>
    <recommendedName>
        <fullName evidence="8">Peptidase S1 domain-containing protein</fullName>
    </recommendedName>
</protein>
<dbReference type="GO" id="GO:0004252">
    <property type="term" value="F:serine-type endopeptidase activity"/>
    <property type="evidence" value="ECO:0007669"/>
    <property type="project" value="InterPro"/>
</dbReference>
<evidence type="ECO:0000259" key="8">
    <source>
        <dbReference type="PROSITE" id="PS50240"/>
    </source>
</evidence>
<keyword evidence="3" id="KW-0645">Protease</keyword>
<name>A0A8S1AKC1_ARCPL</name>
<dbReference type="SMART" id="SM00020">
    <property type="entry name" value="Tryp_SPc"/>
    <property type="match status" value="1"/>
</dbReference>
<evidence type="ECO:0000256" key="1">
    <source>
        <dbReference type="ARBA" id="ARBA00004239"/>
    </source>
</evidence>
<dbReference type="FunFam" id="2.40.10.10:FF:000005">
    <property type="entry name" value="Serine protease 37"/>
    <property type="match status" value="1"/>
</dbReference>
<sequence length="248" mass="27848">MLWKITLVVLVYVTTAFCLNDAKAPISGGNYISIKKAPYMASVRVNKTEHVCGGSIIHERFVLTSARCIVENQKYQVAVGTHNLHKGGWLYDVEEILMHPMYSNETFDNDICILKLKDSMSFGPTVDRIHLNDKSLKMKNGMTMKVTGWGCTAPQGNVTERLHQVKVRMVLRRPCRHALGRNITLTRSMICAGGNGRDACKGDDGGPLIWKNVQVGIVSFLAGNRLPRVYTKISEMLPWITDEVYENY</sequence>
<feature type="chain" id="PRO_5035790328" description="Peptidase S1 domain-containing protein" evidence="7">
    <location>
        <begin position="17"/>
        <end position="248"/>
    </location>
</feature>
<dbReference type="AlphaFoldDB" id="A0A8S1AKC1"/>
<dbReference type="InterPro" id="IPR009003">
    <property type="entry name" value="Peptidase_S1_PA"/>
</dbReference>
<gene>
    <name evidence="9" type="ORF">APLA_LOCUS11284</name>
</gene>
<dbReference type="CDD" id="cd00190">
    <property type="entry name" value="Tryp_SPc"/>
    <property type="match status" value="1"/>
</dbReference>
<keyword evidence="5" id="KW-0720">Serine protease</keyword>
<dbReference type="Proteomes" id="UP000494256">
    <property type="component" value="Unassembled WGS sequence"/>
</dbReference>
<dbReference type="PRINTS" id="PR00722">
    <property type="entry name" value="CHYMOTRYPSIN"/>
</dbReference>
<evidence type="ECO:0000256" key="6">
    <source>
        <dbReference type="ARBA" id="ARBA00023157"/>
    </source>
</evidence>
<dbReference type="OrthoDB" id="5325112at2759"/>
<keyword evidence="6" id="KW-1015">Disulfide bond</keyword>
<dbReference type="InterPro" id="IPR043504">
    <property type="entry name" value="Peptidase_S1_PA_chymotrypsin"/>
</dbReference>
<dbReference type="InterPro" id="IPR050430">
    <property type="entry name" value="Peptidase_S1"/>
</dbReference>
<evidence type="ECO:0000256" key="3">
    <source>
        <dbReference type="ARBA" id="ARBA00022670"/>
    </source>
</evidence>
<feature type="signal peptide" evidence="7">
    <location>
        <begin position="1"/>
        <end position="16"/>
    </location>
</feature>
<keyword evidence="7" id="KW-0732">Signal</keyword>
<evidence type="ECO:0000256" key="7">
    <source>
        <dbReference type="SAM" id="SignalP"/>
    </source>
</evidence>
<keyword evidence="4" id="KW-0378">Hydrolase</keyword>
<evidence type="ECO:0000313" key="9">
    <source>
        <dbReference type="EMBL" id="CAB3245884.1"/>
    </source>
</evidence>
<dbReference type="PANTHER" id="PTHR24276:SF91">
    <property type="entry name" value="AT26814P-RELATED"/>
    <property type="match status" value="1"/>
</dbReference>
<dbReference type="EMBL" id="CADEBD010000327">
    <property type="protein sequence ID" value="CAB3245884.1"/>
    <property type="molecule type" value="Genomic_DNA"/>
</dbReference>
<evidence type="ECO:0000256" key="5">
    <source>
        <dbReference type="ARBA" id="ARBA00022825"/>
    </source>
</evidence>
<comment type="subcellular location">
    <subcellularLocation>
        <location evidence="1">Secreted</location>
        <location evidence="1">Extracellular space</location>
    </subcellularLocation>
</comment>
<organism evidence="9 10">
    <name type="scientific">Arctia plantaginis</name>
    <name type="common">Wood tiger moth</name>
    <name type="synonym">Phalaena plantaginis</name>
    <dbReference type="NCBI Taxonomy" id="874455"/>
    <lineage>
        <taxon>Eukaryota</taxon>
        <taxon>Metazoa</taxon>
        <taxon>Ecdysozoa</taxon>
        <taxon>Arthropoda</taxon>
        <taxon>Hexapoda</taxon>
        <taxon>Insecta</taxon>
        <taxon>Pterygota</taxon>
        <taxon>Neoptera</taxon>
        <taxon>Endopterygota</taxon>
        <taxon>Lepidoptera</taxon>
        <taxon>Glossata</taxon>
        <taxon>Ditrysia</taxon>
        <taxon>Noctuoidea</taxon>
        <taxon>Erebidae</taxon>
        <taxon>Arctiinae</taxon>
        <taxon>Arctia</taxon>
    </lineage>
</organism>
<comment type="caution">
    <text evidence="9">The sequence shown here is derived from an EMBL/GenBank/DDBJ whole genome shotgun (WGS) entry which is preliminary data.</text>
</comment>
<comment type="similarity">
    <text evidence="2">Belongs to the peptidase S1 family.</text>
</comment>
<evidence type="ECO:0000256" key="4">
    <source>
        <dbReference type="ARBA" id="ARBA00022801"/>
    </source>
</evidence>
<dbReference type="FunFam" id="2.40.10.10:FF:000036">
    <property type="entry name" value="Trypsin beta"/>
    <property type="match status" value="1"/>
</dbReference>